<keyword evidence="2" id="KW-0805">Transcription regulation</keyword>
<reference evidence="7 8" key="1">
    <citation type="submission" date="2023-10" db="EMBL/GenBank/DDBJ databases">
        <title>Development of a sustainable strategy for remediation of hydrocarbon-contaminated territories based on the waste exchange concept.</title>
        <authorList>
            <person name="Krivoruchko A."/>
        </authorList>
    </citation>
    <scope>NUCLEOTIDE SEQUENCE [LARGE SCALE GENOMIC DNA]</scope>
    <source>
        <strain evidence="7 8">IEGM 1323</strain>
    </source>
</reference>
<dbReference type="PROSITE" id="PS50931">
    <property type="entry name" value="HTH_LYSR"/>
    <property type="match status" value="1"/>
</dbReference>
<dbReference type="PANTHER" id="PTHR30346">
    <property type="entry name" value="TRANSCRIPTIONAL DUAL REGULATOR HCAR-RELATED"/>
    <property type="match status" value="1"/>
</dbReference>
<dbReference type="Pfam" id="PF03466">
    <property type="entry name" value="LysR_substrate"/>
    <property type="match status" value="1"/>
</dbReference>
<keyword evidence="8" id="KW-1185">Reference proteome</keyword>
<evidence type="ECO:0000313" key="8">
    <source>
        <dbReference type="Proteomes" id="UP001185755"/>
    </source>
</evidence>
<dbReference type="InterPro" id="IPR000847">
    <property type="entry name" value="LysR_HTH_N"/>
</dbReference>
<evidence type="ECO:0000259" key="6">
    <source>
        <dbReference type="PROSITE" id="PS50931"/>
    </source>
</evidence>
<name>A0ABU4BKQ4_9NOCA</name>
<evidence type="ECO:0000256" key="5">
    <source>
        <dbReference type="ARBA" id="ARBA00023163"/>
    </source>
</evidence>
<dbReference type="InterPro" id="IPR036390">
    <property type="entry name" value="WH_DNA-bd_sf"/>
</dbReference>
<evidence type="ECO:0000256" key="3">
    <source>
        <dbReference type="ARBA" id="ARBA00023125"/>
    </source>
</evidence>
<proteinExistence type="inferred from homology"/>
<dbReference type="PRINTS" id="PR00039">
    <property type="entry name" value="HTHLYSR"/>
</dbReference>
<dbReference type="SUPFAM" id="SSF46785">
    <property type="entry name" value="Winged helix' DNA-binding domain"/>
    <property type="match status" value="1"/>
</dbReference>
<dbReference type="Gene3D" id="1.10.10.10">
    <property type="entry name" value="Winged helix-like DNA-binding domain superfamily/Winged helix DNA-binding domain"/>
    <property type="match status" value="1"/>
</dbReference>
<dbReference type="InterPro" id="IPR036388">
    <property type="entry name" value="WH-like_DNA-bd_sf"/>
</dbReference>
<comment type="caution">
    <text evidence="7">The sequence shown here is derived from an EMBL/GenBank/DDBJ whole genome shotgun (WGS) entry which is preliminary data.</text>
</comment>
<gene>
    <name evidence="7" type="ORF">R3P96_26005</name>
</gene>
<dbReference type="SUPFAM" id="SSF53850">
    <property type="entry name" value="Periplasmic binding protein-like II"/>
    <property type="match status" value="1"/>
</dbReference>
<dbReference type="EMBL" id="JAWLJX010000019">
    <property type="protein sequence ID" value="MDV6264802.1"/>
    <property type="molecule type" value="Genomic_DNA"/>
</dbReference>
<dbReference type="Gene3D" id="3.40.190.290">
    <property type="match status" value="1"/>
</dbReference>
<feature type="domain" description="HTH lysR-type" evidence="6">
    <location>
        <begin position="15"/>
        <end position="72"/>
    </location>
</feature>
<comment type="similarity">
    <text evidence="1">Belongs to the LysR transcriptional regulatory family.</text>
</comment>
<evidence type="ECO:0000256" key="2">
    <source>
        <dbReference type="ARBA" id="ARBA00023015"/>
    </source>
</evidence>
<protein>
    <submittedName>
        <fullName evidence="7">LysR family transcriptional regulator</fullName>
    </submittedName>
</protein>
<keyword evidence="4" id="KW-0010">Activator</keyword>
<evidence type="ECO:0000256" key="4">
    <source>
        <dbReference type="ARBA" id="ARBA00023159"/>
    </source>
</evidence>
<keyword evidence="5" id="KW-0804">Transcription</keyword>
<organism evidence="7 8">
    <name type="scientific">Rhodococcoides yunnanense</name>
    <dbReference type="NCBI Taxonomy" id="278209"/>
    <lineage>
        <taxon>Bacteria</taxon>
        <taxon>Bacillati</taxon>
        <taxon>Actinomycetota</taxon>
        <taxon>Actinomycetes</taxon>
        <taxon>Mycobacteriales</taxon>
        <taxon>Nocardiaceae</taxon>
        <taxon>Rhodococcoides</taxon>
    </lineage>
</organism>
<evidence type="ECO:0000313" key="7">
    <source>
        <dbReference type="EMBL" id="MDV6264802.1"/>
    </source>
</evidence>
<accession>A0ABU4BKQ4</accession>
<dbReference type="CDD" id="cd05466">
    <property type="entry name" value="PBP2_LTTR_substrate"/>
    <property type="match status" value="1"/>
</dbReference>
<dbReference type="Pfam" id="PF00126">
    <property type="entry name" value="HTH_1"/>
    <property type="match status" value="1"/>
</dbReference>
<keyword evidence="3" id="KW-0238">DNA-binding</keyword>
<dbReference type="InterPro" id="IPR005119">
    <property type="entry name" value="LysR_subst-bd"/>
</dbReference>
<evidence type="ECO:0000256" key="1">
    <source>
        <dbReference type="ARBA" id="ARBA00009437"/>
    </source>
</evidence>
<dbReference type="PANTHER" id="PTHR30346:SF28">
    <property type="entry name" value="HTH-TYPE TRANSCRIPTIONAL REGULATOR CYNR"/>
    <property type="match status" value="1"/>
</dbReference>
<dbReference type="RefSeq" id="WP_317566808.1">
    <property type="nucleotide sequence ID" value="NZ_JAWLJX010000019.1"/>
</dbReference>
<dbReference type="Proteomes" id="UP001185755">
    <property type="component" value="Unassembled WGS sequence"/>
</dbReference>
<sequence length="308" mass="32432">MGTEHTDVTYARTVPTLRALECFVAVVECGSVTAASVRLHLSQPALSHQLAALETEIGTSLLERLLRGVRPTPTGLAILADAEAALAAADRVIETGRAVAAGSRGRLRLACVETMTVPVVAPIVRTWARKYRNVDVELSEHSSADAMADSVAGGASDLAVGPASDRFTGQITEIGTEDIVAVIPEGLDLTDEPSISWNDLRGRPMVHYHHSNGLGAWIDAEAAARDIFPTVSTRTRSAATAAQLARAGLGIALVPTSALPARFDGVVKPLQPKLCRTVVAMVGSPSDALVQRFVADLLRRGIPAARTR</sequence>